<organism evidence="12 13">
    <name type="scientific">Anopheles quadriannulatus</name>
    <name type="common">Mosquito</name>
    <dbReference type="NCBI Taxonomy" id="34691"/>
    <lineage>
        <taxon>Eukaryota</taxon>
        <taxon>Metazoa</taxon>
        <taxon>Ecdysozoa</taxon>
        <taxon>Arthropoda</taxon>
        <taxon>Hexapoda</taxon>
        <taxon>Insecta</taxon>
        <taxon>Pterygota</taxon>
        <taxon>Neoptera</taxon>
        <taxon>Endopterygota</taxon>
        <taxon>Diptera</taxon>
        <taxon>Nematocera</taxon>
        <taxon>Culicoidea</taxon>
        <taxon>Culicidae</taxon>
        <taxon>Anophelinae</taxon>
        <taxon>Anopheles</taxon>
    </lineage>
</organism>
<feature type="domain" description="CG-1" evidence="11">
    <location>
        <begin position="40"/>
        <end position="165"/>
    </location>
</feature>
<comment type="similarity">
    <text evidence="2">Belongs to the CAMTA family.</text>
</comment>
<dbReference type="EnsemblMetazoa" id="AQUA017173-RA">
    <property type="protein sequence ID" value="AQUA017173-PA"/>
    <property type="gene ID" value="AQUA017173"/>
</dbReference>
<feature type="compositionally biased region" description="Low complexity" evidence="10">
    <location>
        <begin position="414"/>
        <end position="426"/>
    </location>
</feature>
<sequence length="1927" mass="208873">MKRRNRPWWRKWSTRRTICRWVQVNGEPIKLPDNLESLPRADHFPTQRHRWNTNEEIAAILISFDKHSEWQSKEVKTRPKSGSMLLYSRKKVRYRRDGYCWKKRKDGKTTREDHMKLKVQGTECIYGCYVHSAILPTFHRRCYWLLQNPDIVLVHYLNVPYPDDNKMAVITPNLALWGDKKEWTKEELVSQLKPMFFSEDEPDTANEIEISTAETVEAIVSQLMEKQRMARQTALVKQLECGCPDANCADGKSCSHPMRRISAAKSVQELGKRSDGHAGGGGGGTAPNVLIGSRMYPRWLDNRRMATGRVEQQQQQQSQSQHPSSHTILDPNGARAITPKTLDTSIHFQVIPTSVQNSIRPGGNQNASALGTLSISNGSSQLTSVSGHITNGIVGSQANHLGGHRSAMIITSNQHQQQQQQQQQHHQQQHQHHQHPQQHPNVHGHPHHGHPHAQQQHTLTMNGNSNSSNSSSNGSNSNNSTSNNNTNNNNNNTSVSTSVGSNQLATLGHSSQVTASNGTDRPNATNGVPAAARDANINLNGSNENHISMIGSTGQGSNRASNGGGGDSNATNGTLSNGGGSNGGQGGGGQSQGTTVHHNRISVNGNGATSTPPLVLSLGQNLGGPGSLLILNQGNQQQSYVCQQAQHQKANDGKDHDGLIKTESSVGSVAKQEMMDASSSPVPSLSHHQQRQPSQQSNSSPSSATGGSSDKQSFDSLFGYQDHTPMASPVQSMESSSGGGGGGGSGGAPPTHHHDNLPFFNETLDLSQEDIQKTLSANMPLGGHVAGHDTAPTDDAMNGEINPMDFIENCGDNHGTVDDDVFVNLDAFDMLVEFPELELDAKSEFLRSDDGTDDTAGGTGDLAGDSGSELGQYKHQVQSASQQQQQQQQSSQPLPNASTITDFSPEWAYPEGGIKVLVTGPWSASSAYTVLFDSFPVPTTLVQDGVLRCYCPAHEVGIVTLQVACDGFVISNAVNFEYKSPPKFETKCEGNGNDMLYKFNLLNRLESIDEKLQIKVEPGELPEDTLLFKQNNFEDRLVNYCETLTAKMWRSVTPGPFIDKHQGMTLLHLAAALGYAKLVRTMLTWKAENSNVILEAEIDALSQDKDGYTPLTLACARGHTETAIILYKWNQNALNVRNNAQKGPVEVARDYGHGELARELERQEKERLSQQQRTPTSASIPTLASITSSTTASSGTHSSASSASPNALPTSCSNHSSSASSPSASPAQASQDLLSNLNESNSSSSNGSNSSSNSSTADCKAPDGNNNLQSGGMSSDLHSLTNDASGTMHNFLNLNQIFSYGEGLHGANSDSCSNDNFGLVAAFNPSLSPTGLSPYSEMKGSCSSTGSQGGGGLHYGLENTNSNPMLSNALSPNSDSNRSHDGVFLRPGAVYSSQSPPGARLSKRSSIDSGINMDNRSVALSRTGKAFREAQRTNRMDRSMSLPLASGGGGGGGQPSGKNQPGTPSSTAGGDRETDSFSLSLSERTTESPSQVSSNVSLLSPLRKMDFALCEVSATETSPMCEDADSLQEDDCHHQLPDSMDMGPGTSGNGAGAVTNAVGDSDAKVLTLAEQIIAAMPERIKNESEETMYLGSPLPDSLNEDTAGMGILNDTFMEPLLDSLPSSQFDQEFNFEFSDHNYRYHDVGTPCSSLSPASSGPLQSPASYSIPQDHPVGSPSPPPTTQDFTEFLQSSNATVRPFEADFSNLKLNDREQRELYEAAKCIQKAYRSYKGRKSRMEEQDKERTAAVVIQNYYRRYKQYAYYRQMTQAALVIQNGYRSYCENKRFKKSQTAQQQQQPVTSSEEDKASAQCLETYYQNFRNEQKQQQSPQQQQQNNQPGGSGSKEPSPSGPLKRTYSQRTQNQAARKIQQFMRQSKNNTWDEQMTNLATERTSRKREAGPPTQGGVPPKLAVSRTARGSTTYQRSKVN</sequence>
<feature type="compositionally biased region" description="Polar residues" evidence="10">
    <location>
        <begin position="1915"/>
        <end position="1927"/>
    </location>
</feature>
<feature type="compositionally biased region" description="Polar residues" evidence="10">
    <location>
        <begin position="1407"/>
        <end position="1420"/>
    </location>
</feature>
<dbReference type="GO" id="GO:0003712">
    <property type="term" value="F:transcription coregulator activity"/>
    <property type="evidence" value="ECO:0007669"/>
    <property type="project" value="TreeGrafter"/>
</dbReference>
<feature type="region of interest" description="Disordered" evidence="10">
    <location>
        <begin position="1648"/>
        <end position="1682"/>
    </location>
</feature>
<dbReference type="InterPro" id="IPR002909">
    <property type="entry name" value="IPT_dom"/>
</dbReference>
<dbReference type="SUPFAM" id="SSF81296">
    <property type="entry name" value="E set domains"/>
    <property type="match status" value="1"/>
</dbReference>
<dbReference type="GO" id="GO:0048468">
    <property type="term" value="P:cell development"/>
    <property type="evidence" value="ECO:0007669"/>
    <property type="project" value="UniProtKB-ARBA"/>
</dbReference>
<dbReference type="SUPFAM" id="SSF48403">
    <property type="entry name" value="Ankyrin repeat"/>
    <property type="match status" value="1"/>
</dbReference>
<evidence type="ECO:0000256" key="6">
    <source>
        <dbReference type="ARBA" id="ARBA00023159"/>
    </source>
</evidence>
<dbReference type="VEuPathDB" id="VectorBase:AQUA017173"/>
<feature type="region of interest" description="Disordered" evidence="10">
    <location>
        <begin position="779"/>
        <end position="798"/>
    </location>
</feature>
<feature type="region of interest" description="Disordered" evidence="10">
    <location>
        <begin position="412"/>
        <end position="499"/>
    </location>
</feature>
<dbReference type="InterPro" id="IPR005559">
    <property type="entry name" value="CG-1_dom"/>
</dbReference>
<comment type="subunit">
    <text evidence="9">May interact with calmodulin.</text>
</comment>
<keyword evidence="3" id="KW-0677">Repeat</keyword>
<feature type="compositionally biased region" description="Polar residues" evidence="10">
    <location>
        <begin position="1854"/>
        <end position="1863"/>
    </location>
</feature>
<dbReference type="PROSITE" id="PS50096">
    <property type="entry name" value="IQ"/>
    <property type="match status" value="3"/>
</dbReference>
<protein>
    <recommendedName>
        <fullName evidence="11">CG-1 domain-containing protein</fullName>
    </recommendedName>
</protein>
<evidence type="ECO:0000313" key="13">
    <source>
        <dbReference type="Proteomes" id="UP000076407"/>
    </source>
</evidence>
<dbReference type="GO" id="GO:0005634">
    <property type="term" value="C:nucleus"/>
    <property type="evidence" value="ECO:0007669"/>
    <property type="project" value="UniProtKB-SubCell"/>
</dbReference>
<dbReference type="FunFam" id="2.60.40.10:FF:000089">
    <property type="entry name" value="calmodulin-binding transcription activator 2 isoform X1"/>
    <property type="match status" value="1"/>
</dbReference>
<feature type="compositionally biased region" description="Basic residues" evidence="10">
    <location>
        <begin position="427"/>
        <end position="451"/>
    </location>
</feature>
<dbReference type="PROSITE" id="PS51437">
    <property type="entry name" value="CG_1"/>
    <property type="match status" value="1"/>
</dbReference>
<feature type="compositionally biased region" description="Gly residues" evidence="10">
    <location>
        <begin position="1446"/>
        <end position="1455"/>
    </location>
</feature>
<dbReference type="InterPro" id="IPR002110">
    <property type="entry name" value="Ankyrin_rpt"/>
</dbReference>
<dbReference type="Pfam" id="PF03859">
    <property type="entry name" value="CG-1"/>
    <property type="match status" value="1"/>
</dbReference>
<dbReference type="InterPro" id="IPR027417">
    <property type="entry name" value="P-loop_NTPase"/>
</dbReference>
<evidence type="ECO:0000256" key="4">
    <source>
        <dbReference type="ARBA" id="ARBA00023015"/>
    </source>
</evidence>
<dbReference type="FunFam" id="1.25.40.20:FF:000015">
    <property type="entry name" value="calmodulin-binding transcription activator 2 isoform X1"/>
    <property type="match status" value="1"/>
</dbReference>
<evidence type="ECO:0000256" key="1">
    <source>
        <dbReference type="ARBA" id="ARBA00004123"/>
    </source>
</evidence>
<feature type="region of interest" description="Disordered" evidence="10">
    <location>
        <begin position="666"/>
        <end position="758"/>
    </location>
</feature>
<keyword evidence="6" id="KW-0010">Activator</keyword>
<feature type="region of interest" description="Disordered" evidence="10">
    <location>
        <begin position="845"/>
        <end position="902"/>
    </location>
</feature>
<dbReference type="SMART" id="SM00015">
    <property type="entry name" value="IQ"/>
    <property type="match status" value="3"/>
</dbReference>
<dbReference type="STRING" id="34691.A0A453Z3F8"/>
<feature type="region of interest" description="Disordered" evidence="10">
    <location>
        <begin position="266"/>
        <end position="290"/>
    </location>
</feature>
<dbReference type="GO" id="GO:0048731">
    <property type="term" value="P:system development"/>
    <property type="evidence" value="ECO:0007669"/>
    <property type="project" value="UniProtKB-ARBA"/>
</dbReference>
<accession>A0A453Z3F8</accession>
<feature type="compositionally biased region" description="Low complexity" evidence="10">
    <location>
        <begin position="452"/>
        <end position="499"/>
    </location>
</feature>
<feature type="compositionally biased region" description="Gly residues" evidence="10">
    <location>
        <begin position="576"/>
        <end position="591"/>
    </location>
</feature>
<dbReference type="GO" id="GO:0006357">
    <property type="term" value="P:regulation of transcription by RNA polymerase II"/>
    <property type="evidence" value="ECO:0007669"/>
    <property type="project" value="TreeGrafter"/>
</dbReference>
<dbReference type="GO" id="GO:0003690">
    <property type="term" value="F:double-stranded DNA binding"/>
    <property type="evidence" value="ECO:0007669"/>
    <property type="project" value="TreeGrafter"/>
</dbReference>
<dbReference type="InterPro" id="IPR014756">
    <property type="entry name" value="Ig_E-set"/>
</dbReference>
<feature type="compositionally biased region" description="Polar residues" evidence="10">
    <location>
        <begin position="1870"/>
        <end position="1889"/>
    </location>
</feature>
<feature type="compositionally biased region" description="Polar residues" evidence="10">
    <location>
        <begin position="1264"/>
        <end position="1279"/>
    </location>
</feature>
<evidence type="ECO:0000259" key="11">
    <source>
        <dbReference type="PROSITE" id="PS51437"/>
    </source>
</evidence>
<feature type="compositionally biased region" description="Polar residues" evidence="10">
    <location>
        <begin position="1358"/>
        <end position="1376"/>
    </location>
</feature>
<evidence type="ECO:0000313" key="12">
    <source>
        <dbReference type="EnsemblMetazoa" id="AQUA017173-PA"/>
    </source>
</evidence>
<dbReference type="SMART" id="SM01076">
    <property type="entry name" value="CG-1"/>
    <property type="match status" value="1"/>
</dbReference>
<dbReference type="PANTHER" id="PTHR23335:SF1">
    <property type="entry name" value="CALMODULIN-BINDING TRANSCRIPTION ACTIVATOR, ISOFORM F"/>
    <property type="match status" value="1"/>
</dbReference>
<feature type="compositionally biased region" description="Polar residues" evidence="10">
    <location>
        <begin position="1476"/>
        <end position="1496"/>
    </location>
</feature>
<feature type="compositionally biased region" description="Low complexity" evidence="10">
    <location>
        <begin position="876"/>
        <end position="892"/>
    </location>
</feature>
<dbReference type="SUPFAM" id="SSF52540">
    <property type="entry name" value="P-loop containing nucleoside triphosphate hydrolases"/>
    <property type="match status" value="1"/>
</dbReference>
<feature type="region of interest" description="Disordered" evidence="10">
    <location>
        <begin position="1820"/>
        <end position="1927"/>
    </location>
</feature>
<evidence type="ECO:0000256" key="3">
    <source>
        <dbReference type="ARBA" id="ARBA00022737"/>
    </source>
</evidence>
<feature type="compositionally biased region" description="Low complexity" evidence="10">
    <location>
        <begin position="1176"/>
        <end position="1255"/>
    </location>
</feature>
<dbReference type="Pfam" id="PF01833">
    <property type="entry name" value="TIG"/>
    <property type="match status" value="1"/>
</dbReference>
<dbReference type="Gene3D" id="1.20.5.190">
    <property type="match status" value="1"/>
</dbReference>
<keyword evidence="8" id="KW-0539">Nucleus</keyword>
<evidence type="ECO:0000256" key="8">
    <source>
        <dbReference type="ARBA" id="ARBA00023242"/>
    </source>
</evidence>
<feature type="compositionally biased region" description="Low complexity" evidence="10">
    <location>
        <begin position="1823"/>
        <end position="1850"/>
    </location>
</feature>
<keyword evidence="4" id="KW-0805">Transcription regulation</keyword>
<feature type="compositionally biased region" description="Low complexity" evidence="10">
    <location>
        <begin position="312"/>
        <end position="321"/>
    </location>
</feature>
<feature type="region of interest" description="Disordered" evidence="10">
    <location>
        <begin position="538"/>
        <end position="608"/>
    </location>
</feature>
<evidence type="ECO:0000256" key="9">
    <source>
        <dbReference type="ARBA" id="ARBA00029480"/>
    </source>
</evidence>
<proteinExistence type="inferred from homology"/>
<feature type="compositionally biased region" description="Low complexity" evidence="10">
    <location>
        <begin position="684"/>
        <end position="709"/>
    </location>
</feature>
<dbReference type="Proteomes" id="UP000076407">
    <property type="component" value="Unassembled WGS sequence"/>
</dbReference>
<comment type="subcellular location">
    <subcellularLocation>
        <location evidence="1">Nucleus</location>
    </subcellularLocation>
</comment>
<feature type="region of interest" description="Disordered" evidence="10">
    <location>
        <begin position="307"/>
        <end position="335"/>
    </location>
</feature>
<evidence type="ECO:0000256" key="10">
    <source>
        <dbReference type="SAM" id="MobiDB-lite"/>
    </source>
</evidence>
<dbReference type="SMART" id="SM00248">
    <property type="entry name" value="ANK"/>
    <property type="match status" value="2"/>
</dbReference>
<feature type="compositionally biased region" description="Polar residues" evidence="10">
    <location>
        <begin position="1648"/>
        <end position="1666"/>
    </location>
</feature>
<feature type="compositionally biased region" description="Polar residues" evidence="10">
    <location>
        <begin position="538"/>
        <end position="561"/>
    </location>
</feature>
<dbReference type="Gene3D" id="1.25.40.20">
    <property type="entry name" value="Ankyrin repeat-containing domain"/>
    <property type="match status" value="1"/>
</dbReference>
<dbReference type="PANTHER" id="PTHR23335">
    <property type="entry name" value="CALMODULIN-BINDING TRANSCRIPTION ACTIVATOR CAMTA"/>
    <property type="match status" value="1"/>
</dbReference>
<dbReference type="Gene3D" id="2.60.40.10">
    <property type="entry name" value="Immunoglobulins"/>
    <property type="match status" value="1"/>
</dbReference>
<feature type="compositionally biased region" description="Polar residues" evidence="10">
    <location>
        <begin position="893"/>
        <end position="902"/>
    </location>
</feature>
<reference evidence="12" key="1">
    <citation type="submission" date="2020-05" db="UniProtKB">
        <authorList>
            <consortium name="EnsemblMetazoa"/>
        </authorList>
    </citation>
    <scope>IDENTIFICATION</scope>
    <source>
        <strain evidence="12">SANGQUA</strain>
    </source>
</reference>
<evidence type="ECO:0000256" key="2">
    <source>
        <dbReference type="ARBA" id="ARBA00008267"/>
    </source>
</evidence>
<keyword evidence="5" id="KW-0040">ANK repeat</keyword>
<feature type="compositionally biased region" description="Basic and acidic residues" evidence="10">
    <location>
        <begin position="1426"/>
        <end position="1438"/>
    </location>
</feature>
<dbReference type="InterPro" id="IPR013783">
    <property type="entry name" value="Ig-like_fold"/>
</dbReference>
<feature type="region of interest" description="Disordered" evidence="10">
    <location>
        <begin position="1162"/>
        <end position="1279"/>
    </location>
</feature>
<dbReference type="FunFam" id="1.20.5.190:FF:000065">
    <property type="entry name" value="Calmodulin-binding transcription activator (Camta), drome"/>
    <property type="match status" value="1"/>
</dbReference>
<evidence type="ECO:0000256" key="7">
    <source>
        <dbReference type="ARBA" id="ARBA00023163"/>
    </source>
</evidence>
<keyword evidence="13" id="KW-1185">Reference proteome</keyword>
<feature type="compositionally biased region" description="Polar residues" evidence="10">
    <location>
        <begin position="1456"/>
        <end position="1468"/>
    </location>
</feature>
<name>A0A453Z3F8_ANOQN</name>
<dbReference type="InterPro" id="IPR000048">
    <property type="entry name" value="IQ_motif_EF-hand-BS"/>
</dbReference>
<dbReference type="InterPro" id="IPR036770">
    <property type="entry name" value="Ankyrin_rpt-contain_sf"/>
</dbReference>
<evidence type="ECO:0000256" key="5">
    <source>
        <dbReference type="ARBA" id="ARBA00023043"/>
    </source>
</evidence>
<feature type="region of interest" description="Disordered" evidence="10">
    <location>
        <begin position="1334"/>
        <end position="1496"/>
    </location>
</feature>
<keyword evidence="7" id="KW-0804">Transcription</keyword>
<feature type="compositionally biased region" description="Gly residues" evidence="10">
    <location>
        <begin position="737"/>
        <end position="747"/>
    </location>
</feature>